<dbReference type="PANTHER" id="PTHR14948:SF25">
    <property type="entry name" value="DUF4190 DOMAIN-CONTAINING PROTEIN"/>
    <property type="match status" value="1"/>
</dbReference>
<protein>
    <submittedName>
        <fullName evidence="8 9">Proline-rich transmembrane protein 1-like</fullName>
    </submittedName>
</protein>
<dbReference type="GO" id="GO:0016020">
    <property type="term" value="C:membrane"/>
    <property type="evidence" value="ECO:0007669"/>
    <property type="project" value="UniProtKB-SubCell"/>
</dbReference>
<accession>A0A6P7U232</accession>
<gene>
    <name evidence="8 9" type="primary">LOC115230235</name>
</gene>
<feature type="transmembrane region" description="Helical" evidence="6">
    <location>
        <begin position="91"/>
        <end position="113"/>
    </location>
</feature>
<dbReference type="RefSeq" id="XP_029656310.1">
    <property type="nucleotide sequence ID" value="XM_029800450.2"/>
</dbReference>
<reference evidence="8 9" key="1">
    <citation type="submission" date="2025-08" db="UniProtKB">
        <authorList>
            <consortium name="RefSeq"/>
        </authorList>
    </citation>
    <scope>IDENTIFICATION</scope>
</reference>
<evidence type="ECO:0000313" key="7">
    <source>
        <dbReference type="Proteomes" id="UP000515154"/>
    </source>
</evidence>
<comment type="subcellular location">
    <subcellularLocation>
        <location evidence="1">Membrane</location>
    </subcellularLocation>
</comment>
<dbReference type="Pfam" id="PF04505">
    <property type="entry name" value="CD225"/>
    <property type="match status" value="1"/>
</dbReference>
<comment type="similarity">
    <text evidence="2">Belongs to the CD225/Dispanin family.</text>
</comment>
<evidence type="ECO:0000313" key="9">
    <source>
        <dbReference type="RefSeq" id="XP_036355474.1"/>
    </source>
</evidence>
<dbReference type="AlphaFoldDB" id="A0A6P7U232"/>
<proteinExistence type="inferred from homology"/>
<dbReference type="KEGG" id="osn:115230235"/>
<evidence type="ECO:0000256" key="4">
    <source>
        <dbReference type="ARBA" id="ARBA00022989"/>
    </source>
</evidence>
<keyword evidence="7" id="KW-1185">Reference proteome</keyword>
<evidence type="ECO:0000256" key="6">
    <source>
        <dbReference type="SAM" id="Phobius"/>
    </source>
</evidence>
<keyword evidence="4 6" id="KW-1133">Transmembrane helix</keyword>
<evidence type="ECO:0000256" key="3">
    <source>
        <dbReference type="ARBA" id="ARBA00022692"/>
    </source>
</evidence>
<sequence>MEIISVQREVCVFVVESEQPPPRPPVEQQPRREIIVITPEDEIPNRIGWALCVTICCFCPTGIAAIMYSILANAMAESGERDDALKANSKAGKFIGLSIFFGVIIYLIVIIVVSTDKR</sequence>
<dbReference type="PANTHER" id="PTHR14948">
    <property type="entry name" value="NG5"/>
    <property type="match status" value="1"/>
</dbReference>
<keyword evidence="3 6" id="KW-0812">Transmembrane</keyword>
<evidence type="ECO:0000256" key="5">
    <source>
        <dbReference type="ARBA" id="ARBA00023136"/>
    </source>
</evidence>
<name>A0A6P7U232_9MOLL</name>
<dbReference type="InterPro" id="IPR051423">
    <property type="entry name" value="CD225/Dispanin"/>
</dbReference>
<evidence type="ECO:0000313" key="8">
    <source>
        <dbReference type="RefSeq" id="XP_029656310.1"/>
    </source>
</evidence>
<evidence type="ECO:0000256" key="2">
    <source>
        <dbReference type="ARBA" id="ARBA00006843"/>
    </source>
</evidence>
<dbReference type="RefSeq" id="XP_036355474.1">
    <property type="nucleotide sequence ID" value="XM_036499581.1"/>
</dbReference>
<keyword evidence="5 6" id="KW-0472">Membrane</keyword>
<dbReference type="InterPro" id="IPR007593">
    <property type="entry name" value="CD225/Dispanin_fam"/>
</dbReference>
<organism evidence="7 8">
    <name type="scientific">Octopus sinensis</name>
    <name type="common">East Asian common octopus</name>
    <dbReference type="NCBI Taxonomy" id="2607531"/>
    <lineage>
        <taxon>Eukaryota</taxon>
        <taxon>Metazoa</taxon>
        <taxon>Spiralia</taxon>
        <taxon>Lophotrochozoa</taxon>
        <taxon>Mollusca</taxon>
        <taxon>Cephalopoda</taxon>
        <taxon>Coleoidea</taxon>
        <taxon>Octopodiformes</taxon>
        <taxon>Octopoda</taxon>
        <taxon>Incirrata</taxon>
        <taxon>Octopodidae</taxon>
        <taxon>Octopus</taxon>
    </lineage>
</organism>
<dbReference type="Proteomes" id="UP000515154">
    <property type="component" value="Unplaced"/>
</dbReference>
<feature type="transmembrane region" description="Helical" evidence="6">
    <location>
        <begin position="47"/>
        <end position="71"/>
    </location>
</feature>
<evidence type="ECO:0000256" key="1">
    <source>
        <dbReference type="ARBA" id="ARBA00004370"/>
    </source>
</evidence>